<evidence type="ECO:0000259" key="4">
    <source>
        <dbReference type="Pfam" id="PF22124"/>
    </source>
</evidence>
<feature type="region of interest" description="Disordered" evidence="1">
    <location>
        <begin position="789"/>
        <end position="810"/>
    </location>
</feature>
<dbReference type="InterPro" id="IPR049053">
    <property type="entry name" value="AFCA-like_C"/>
</dbReference>
<dbReference type="InterPro" id="IPR016518">
    <property type="entry name" value="Alpha-L-fucosidase"/>
</dbReference>
<dbReference type="Pfam" id="PF22124">
    <property type="entry name" value="Glyco_hydro_95_cat"/>
    <property type="match status" value="1"/>
</dbReference>
<dbReference type="GO" id="GO:0005975">
    <property type="term" value="P:carbohydrate metabolic process"/>
    <property type="evidence" value="ECO:0007669"/>
    <property type="project" value="InterPro"/>
</dbReference>
<dbReference type="InterPro" id="IPR012341">
    <property type="entry name" value="6hp_glycosidase-like_sf"/>
</dbReference>
<evidence type="ECO:0000259" key="2">
    <source>
        <dbReference type="Pfam" id="PF14498"/>
    </source>
</evidence>
<dbReference type="SUPFAM" id="SSF48208">
    <property type="entry name" value="Six-hairpin glycosidases"/>
    <property type="match status" value="1"/>
</dbReference>
<dbReference type="AlphaFoldDB" id="A0A7D5JXT5"/>
<accession>A0A7D5JXT5</accession>
<dbReference type="Pfam" id="PF14498">
    <property type="entry name" value="Glyco_hyd_65N_2"/>
    <property type="match status" value="1"/>
</dbReference>
<dbReference type="InterPro" id="IPR054363">
    <property type="entry name" value="GH95_cat"/>
</dbReference>
<evidence type="ECO:0000313" key="6">
    <source>
        <dbReference type="Proteomes" id="UP000509638"/>
    </source>
</evidence>
<gene>
    <name evidence="5" type="ORF">HW566_05540</name>
</gene>
<feature type="domain" description="Alpha fucosidase A-like C-terminal" evidence="3">
    <location>
        <begin position="705"/>
        <end position="760"/>
    </location>
</feature>
<dbReference type="InterPro" id="IPR027414">
    <property type="entry name" value="GH95_N_dom"/>
</dbReference>
<sequence length="810" mass="85006">MSTLTFTTPTGTWLERLPLGNGRIGAMVGVAPAETRIGLNEASAWSGSPASARRDAVDPAAAASALAAARAKLDRSDPIGAEAELRVLQHRYAQAFLPVGEIVLAAGDAGADAGAGAVRRSLDLRDGVHTATAAGLAAVTACPSEPDLLVHAVRSARPVDISVRFATPLRVRDERAPMAERREWVLDLPADVAPAHEPGDAAISWDLPGIHPGGIVVAWLLRHDGSAEADGEAVMVRGATRLEVLVAIESTVSGLGEEPGGTARARRRAAALLADAADAEGLVAEHRARHRAASGFRFELGRPAPSLRGREAVDPLGAGADVAAMPTEALLGIVVEYGHHLLRASSRAGGAPANLQGIWNAELQPPWSSAFTLNINTPMNYWGAEASGGSAAHLALLELLEALARHGTDTAARLYGARGWVAHHNTDIWGYSLPTRGDASWSQWPLGGAWLVRQFDEHRRHGAMSPRTLERYRPIVAGCARFLLDVLVADGDGALATSPSTSPEHRFLTAHGPASLTRSSALDRALVGDVLEIAATVLGASDPGLADEARAASDPGLADEARAARGRIPGPRIARDGTIAEWQGEPDEEDPRHRHLSHLFPWFPGDRVGDADEQAAVRASLDRRGDDSTGWSLAWKIALRARLRDAAGVERLLALALRPVASGPRAGAASEHRGGLYPNLFAAHPPFQIDGNLGLVGAVLECLVQSHRPGRIDLLSAVPAVLETGRLRGAVARPGVLLDLDWAGGRLERVRLRARSAAQAGRYRVSTGEHGVDVDVDADADTVLTGAGLTVAPPAAGPDPDFPTPDRSTT</sequence>
<dbReference type="RefSeq" id="WP_178011098.1">
    <property type="nucleotide sequence ID" value="NZ_CP058316.1"/>
</dbReference>
<dbReference type="PIRSF" id="PIRSF007663">
    <property type="entry name" value="UCP007663"/>
    <property type="match status" value="1"/>
</dbReference>
<evidence type="ECO:0000259" key="3">
    <source>
        <dbReference type="Pfam" id="PF21307"/>
    </source>
</evidence>
<evidence type="ECO:0000313" key="5">
    <source>
        <dbReference type="EMBL" id="QLD11283.1"/>
    </source>
</evidence>
<dbReference type="EMBL" id="CP058316">
    <property type="protein sequence ID" value="QLD11283.1"/>
    <property type="molecule type" value="Genomic_DNA"/>
</dbReference>
<evidence type="ECO:0000256" key="1">
    <source>
        <dbReference type="SAM" id="MobiDB-lite"/>
    </source>
</evidence>
<name>A0A7D5JXT5_9MICO</name>
<reference evidence="5 6" key="1">
    <citation type="submission" date="2020-06" db="EMBL/GenBank/DDBJ databases">
        <authorList>
            <person name="Jo H."/>
        </authorList>
    </citation>
    <scope>NUCLEOTIDE SEQUENCE [LARGE SCALE GENOMIC DNA]</scope>
    <source>
        <strain evidence="5 6">I46</strain>
    </source>
</reference>
<keyword evidence="5" id="KW-0378">Hydrolase</keyword>
<dbReference type="PANTHER" id="PTHR31084:SF0">
    <property type="entry name" value="ALPHA-L-FUCOSIDASE 2"/>
    <property type="match status" value="1"/>
</dbReference>
<dbReference type="Proteomes" id="UP000509638">
    <property type="component" value="Chromosome"/>
</dbReference>
<dbReference type="InterPro" id="IPR008928">
    <property type="entry name" value="6-hairpin_glycosidase_sf"/>
</dbReference>
<dbReference type="Gene3D" id="1.50.10.10">
    <property type="match status" value="1"/>
</dbReference>
<feature type="domain" description="Glycosyl hydrolase family 95 N-terminal" evidence="2">
    <location>
        <begin position="4"/>
        <end position="250"/>
    </location>
</feature>
<proteinExistence type="predicted"/>
<dbReference type="Pfam" id="PF21307">
    <property type="entry name" value="Glyco_hydro_95_C"/>
    <property type="match status" value="1"/>
</dbReference>
<protein>
    <submittedName>
        <fullName evidence="5">Glycoside hydrolase N-terminal domain-containing protein</fullName>
    </submittedName>
</protein>
<dbReference type="GO" id="GO:0004560">
    <property type="term" value="F:alpha-L-fucosidase activity"/>
    <property type="evidence" value="ECO:0007669"/>
    <property type="project" value="InterPro"/>
</dbReference>
<organism evidence="5 6">
    <name type="scientific">Microbacterium oleivorans</name>
    <dbReference type="NCBI Taxonomy" id="273677"/>
    <lineage>
        <taxon>Bacteria</taxon>
        <taxon>Bacillati</taxon>
        <taxon>Actinomycetota</taxon>
        <taxon>Actinomycetes</taxon>
        <taxon>Micrococcales</taxon>
        <taxon>Microbacteriaceae</taxon>
        <taxon>Microbacterium</taxon>
    </lineage>
</organism>
<dbReference type="PANTHER" id="PTHR31084">
    <property type="entry name" value="ALPHA-L-FUCOSIDASE 2"/>
    <property type="match status" value="1"/>
</dbReference>
<feature type="domain" description="Glycosyl hydrolase family 95 catalytic" evidence="4">
    <location>
        <begin position="285"/>
        <end position="703"/>
    </location>
</feature>